<reference evidence="2 3" key="1">
    <citation type="submission" date="2016-10" db="EMBL/GenBank/DDBJ databases">
        <authorList>
            <person name="de Groot N.N."/>
        </authorList>
    </citation>
    <scope>NUCLEOTIDE SEQUENCE [LARGE SCALE GENOMIC DNA]</scope>
    <source>
        <strain evidence="2 3">CGMCC 4.2022</strain>
    </source>
</reference>
<dbReference type="EMBL" id="FNIE01000003">
    <property type="protein sequence ID" value="SDN29507.1"/>
    <property type="molecule type" value="Genomic_DNA"/>
</dbReference>
<protein>
    <recommendedName>
        <fullName evidence="4">SPOR domain-containing protein</fullName>
    </recommendedName>
</protein>
<evidence type="ECO:0000313" key="3">
    <source>
        <dbReference type="Proteomes" id="UP000199341"/>
    </source>
</evidence>
<evidence type="ECO:0008006" key="4">
    <source>
        <dbReference type="Google" id="ProtNLM"/>
    </source>
</evidence>
<evidence type="ECO:0000313" key="2">
    <source>
        <dbReference type="EMBL" id="SDN29507.1"/>
    </source>
</evidence>
<sequence>MTSELGWVLIRQDEGGNRYRVGRYATRAEAERVAGTLVGPAARSGAATGQSAEQAPEQAPERIYVIEPVSPRPADS</sequence>
<gene>
    <name evidence="2" type="ORF">SAMN05216259_103443</name>
</gene>
<organism evidence="2 3">
    <name type="scientific">Actinacidiphila guanduensis</name>
    <dbReference type="NCBI Taxonomy" id="310781"/>
    <lineage>
        <taxon>Bacteria</taxon>
        <taxon>Bacillati</taxon>
        <taxon>Actinomycetota</taxon>
        <taxon>Actinomycetes</taxon>
        <taxon>Kitasatosporales</taxon>
        <taxon>Streptomycetaceae</taxon>
        <taxon>Actinacidiphila</taxon>
    </lineage>
</organism>
<keyword evidence="3" id="KW-1185">Reference proteome</keyword>
<dbReference type="STRING" id="310781.SAMN05216259_103443"/>
<feature type="region of interest" description="Disordered" evidence="1">
    <location>
        <begin position="41"/>
        <end position="76"/>
    </location>
</feature>
<name>A0A1H0A7Y6_9ACTN</name>
<dbReference type="Proteomes" id="UP000199341">
    <property type="component" value="Unassembled WGS sequence"/>
</dbReference>
<accession>A0A1H0A7Y6</accession>
<evidence type="ECO:0000256" key="1">
    <source>
        <dbReference type="SAM" id="MobiDB-lite"/>
    </source>
</evidence>
<dbReference type="AlphaFoldDB" id="A0A1H0A7Y6"/>
<proteinExistence type="predicted"/>